<dbReference type="SMART" id="SM00861">
    <property type="entry name" value="Transket_pyr"/>
    <property type="match status" value="1"/>
</dbReference>
<dbReference type="GO" id="GO:0009228">
    <property type="term" value="P:thiamine biosynthetic process"/>
    <property type="evidence" value="ECO:0007669"/>
    <property type="project" value="UniProtKB-UniRule"/>
</dbReference>
<comment type="cofactor">
    <cofactor evidence="10">
        <name>Mg(2+)</name>
        <dbReference type="ChEBI" id="CHEBI:18420"/>
    </cofactor>
    <text evidence="10">Binds 1 Mg(2+) ion per subunit.</text>
</comment>
<evidence type="ECO:0000313" key="13">
    <source>
        <dbReference type="Proteomes" id="UP000824179"/>
    </source>
</evidence>
<feature type="binding site" evidence="10">
    <location>
        <position position="142"/>
    </location>
    <ligand>
        <name>Mg(2+)</name>
        <dbReference type="ChEBI" id="CHEBI:18420"/>
    </ligand>
</feature>
<dbReference type="GO" id="GO:0016114">
    <property type="term" value="P:terpenoid biosynthetic process"/>
    <property type="evidence" value="ECO:0007669"/>
    <property type="project" value="UniProtKB-UniRule"/>
</dbReference>
<feature type="binding site" evidence="10">
    <location>
        <position position="253"/>
    </location>
    <ligand>
        <name>thiamine diphosphate</name>
        <dbReference type="ChEBI" id="CHEBI:58937"/>
    </ligand>
</feature>
<feature type="binding site" evidence="10">
    <location>
        <position position="70"/>
    </location>
    <ligand>
        <name>thiamine diphosphate</name>
        <dbReference type="ChEBI" id="CHEBI:58937"/>
    </ligand>
</feature>
<feature type="binding site" evidence="10">
    <location>
        <begin position="111"/>
        <end position="113"/>
    </location>
    <ligand>
        <name>thiamine diphosphate</name>
        <dbReference type="ChEBI" id="CHEBI:58937"/>
    </ligand>
</feature>
<dbReference type="PROSITE" id="PS00801">
    <property type="entry name" value="TRANSKETOLASE_1"/>
    <property type="match status" value="1"/>
</dbReference>
<evidence type="ECO:0000256" key="7">
    <source>
        <dbReference type="ARBA" id="ARBA00022977"/>
    </source>
</evidence>
<evidence type="ECO:0000256" key="6">
    <source>
        <dbReference type="ARBA" id="ARBA00022842"/>
    </source>
</evidence>
<dbReference type="SUPFAM" id="SSF52922">
    <property type="entry name" value="TK C-terminal domain-like"/>
    <property type="match status" value="1"/>
</dbReference>
<dbReference type="PROSITE" id="PS00802">
    <property type="entry name" value="TRANSKETOLASE_2"/>
    <property type="match status" value="1"/>
</dbReference>
<comment type="cofactor">
    <cofactor evidence="10">
        <name>thiamine diphosphate</name>
        <dbReference type="ChEBI" id="CHEBI:58937"/>
    </cofactor>
    <text evidence="10">Binds 1 thiamine pyrophosphate per subunit.</text>
</comment>
<dbReference type="InterPro" id="IPR009014">
    <property type="entry name" value="Transketo_C/PFOR_II"/>
</dbReference>
<dbReference type="HAMAP" id="MF_00315">
    <property type="entry name" value="DXP_synth"/>
    <property type="match status" value="1"/>
</dbReference>
<name>A0A9D1AHX2_9FIRM</name>
<organism evidence="12 13">
    <name type="scientific">Candidatus Coproplasma stercoripullorum</name>
    <dbReference type="NCBI Taxonomy" id="2840751"/>
    <lineage>
        <taxon>Bacteria</taxon>
        <taxon>Bacillati</taxon>
        <taxon>Bacillota</taxon>
        <taxon>Clostridia</taxon>
        <taxon>Eubacteriales</taxon>
        <taxon>Candidatus Coproplasma</taxon>
    </lineage>
</organism>
<evidence type="ECO:0000256" key="8">
    <source>
        <dbReference type="ARBA" id="ARBA00023052"/>
    </source>
</evidence>
<keyword evidence="9 10" id="KW-0414">Isoprene biosynthesis</keyword>
<dbReference type="PANTHER" id="PTHR43322">
    <property type="entry name" value="1-D-DEOXYXYLULOSE 5-PHOSPHATE SYNTHASE-RELATED"/>
    <property type="match status" value="1"/>
</dbReference>
<keyword evidence="5 10" id="KW-0479">Metal-binding</keyword>
<comment type="function">
    <text evidence="10">Catalyzes the acyloin condensation reaction between C atoms 2 and 3 of pyruvate and glyceraldehyde 3-phosphate to yield 1-deoxy-D-xylulose-5-phosphate (DXP).</text>
</comment>
<reference evidence="12" key="1">
    <citation type="submission" date="2020-10" db="EMBL/GenBank/DDBJ databases">
        <authorList>
            <person name="Gilroy R."/>
        </authorList>
    </citation>
    <scope>NUCLEOTIDE SEQUENCE</scope>
    <source>
        <strain evidence="12">ChiW25-3613</strain>
    </source>
</reference>
<dbReference type="Proteomes" id="UP000824179">
    <property type="component" value="Unassembled WGS sequence"/>
</dbReference>
<dbReference type="EC" id="2.2.1.7" evidence="10"/>
<dbReference type="InterPro" id="IPR005477">
    <property type="entry name" value="Dxylulose-5-P_synthase"/>
</dbReference>
<dbReference type="InterPro" id="IPR020826">
    <property type="entry name" value="Transketolase_BS"/>
</dbReference>
<dbReference type="NCBIfam" id="NF003933">
    <property type="entry name" value="PRK05444.2-2"/>
    <property type="match status" value="1"/>
</dbReference>
<dbReference type="Pfam" id="PF02780">
    <property type="entry name" value="Transketolase_C"/>
    <property type="match status" value="1"/>
</dbReference>
<comment type="catalytic activity">
    <reaction evidence="10">
        <text>D-glyceraldehyde 3-phosphate + pyruvate + H(+) = 1-deoxy-D-xylulose 5-phosphate + CO2</text>
        <dbReference type="Rhea" id="RHEA:12605"/>
        <dbReference type="ChEBI" id="CHEBI:15361"/>
        <dbReference type="ChEBI" id="CHEBI:15378"/>
        <dbReference type="ChEBI" id="CHEBI:16526"/>
        <dbReference type="ChEBI" id="CHEBI:57792"/>
        <dbReference type="ChEBI" id="CHEBI:59776"/>
        <dbReference type="EC" id="2.2.1.7"/>
    </reaction>
</comment>
<protein>
    <recommendedName>
        <fullName evidence="10">1-deoxy-D-xylulose-5-phosphate synthase</fullName>
        <ecNumber evidence="10">2.2.1.7</ecNumber>
    </recommendedName>
    <alternativeName>
        <fullName evidence="10">1-deoxyxylulose-5-phosphate synthase</fullName>
        <shortName evidence="10">DXP synthase</shortName>
        <shortName evidence="10">DXPS</shortName>
    </alternativeName>
</protein>
<evidence type="ECO:0000256" key="1">
    <source>
        <dbReference type="ARBA" id="ARBA00004980"/>
    </source>
</evidence>
<dbReference type="InterPro" id="IPR033248">
    <property type="entry name" value="Transketolase_C"/>
</dbReference>
<dbReference type="GO" id="GO:0030976">
    <property type="term" value="F:thiamine pyrophosphate binding"/>
    <property type="evidence" value="ECO:0007669"/>
    <property type="project" value="UniProtKB-UniRule"/>
</dbReference>
<evidence type="ECO:0000256" key="10">
    <source>
        <dbReference type="HAMAP-Rule" id="MF_00315"/>
    </source>
</evidence>
<dbReference type="Pfam" id="PF13292">
    <property type="entry name" value="DXP_synthase_N"/>
    <property type="match status" value="2"/>
</dbReference>
<evidence type="ECO:0000256" key="9">
    <source>
        <dbReference type="ARBA" id="ARBA00023229"/>
    </source>
</evidence>
<dbReference type="GO" id="GO:0019288">
    <property type="term" value="P:isopentenyl diphosphate biosynthetic process, methylerythritol 4-phosphate pathway"/>
    <property type="evidence" value="ECO:0007669"/>
    <property type="project" value="TreeGrafter"/>
</dbReference>
<accession>A0A9D1AHX2</accession>
<evidence type="ECO:0000256" key="5">
    <source>
        <dbReference type="ARBA" id="ARBA00022723"/>
    </source>
</evidence>
<dbReference type="EMBL" id="DVHB01000062">
    <property type="protein sequence ID" value="HIR39459.1"/>
    <property type="molecule type" value="Genomic_DNA"/>
</dbReference>
<dbReference type="InterPro" id="IPR049557">
    <property type="entry name" value="Transketolase_CS"/>
</dbReference>
<comment type="subunit">
    <text evidence="3 10">Homodimer.</text>
</comment>
<feature type="binding site" evidence="10">
    <location>
        <position position="327"/>
    </location>
    <ligand>
        <name>thiamine diphosphate</name>
        <dbReference type="ChEBI" id="CHEBI:58937"/>
    </ligand>
</feature>
<comment type="similarity">
    <text evidence="2 10">Belongs to the transketolase family. DXPS subfamily.</text>
</comment>
<feature type="binding site" evidence="10">
    <location>
        <position position="171"/>
    </location>
    <ligand>
        <name>thiamine diphosphate</name>
        <dbReference type="ChEBI" id="CHEBI:58937"/>
    </ligand>
</feature>
<dbReference type="PANTHER" id="PTHR43322:SF5">
    <property type="entry name" value="1-DEOXY-D-XYLULOSE-5-PHOSPHATE SYNTHASE, CHLOROPLASTIC"/>
    <property type="match status" value="1"/>
</dbReference>
<dbReference type="Gene3D" id="3.40.50.970">
    <property type="match status" value="2"/>
</dbReference>
<dbReference type="GO" id="GO:0008661">
    <property type="term" value="F:1-deoxy-D-xylulose-5-phosphate synthase activity"/>
    <property type="evidence" value="ECO:0007669"/>
    <property type="project" value="UniProtKB-UniRule"/>
</dbReference>
<dbReference type="GO" id="GO:0005829">
    <property type="term" value="C:cytosol"/>
    <property type="evidence" value="ECO:0007669"/>
    <property type="project" value="TreeGrafter"/>
</dbReference>
<evidence type="ECO:0000313" key="12">
    <source>
        <dbReference type="EMBL" id="HIR39459.1"/>
    </source>
</evidence>
<evidence type="ECO:0000256" key="3">
    <source>
        <dbReference type="ARBA" id="ARBA00011738"/>
    </source>
</evidence>
<dbReference type="CDD" id="cd07033">
    <property type="entry name" value="TPP_PYR_DXS_TK_like"/>
    <property type="match status" value="1"/>
</dbReference>
<keyword evidence="8 10" id="KW-0786">Thiamine pyrophosphate</keyword>
<dbReference type="InterPro" id="IPR029061">
    <property type="entry name" value="THDP-binding"/>
</dbReference>
<feature type="binding site" evidence="10">
    <location>
        <position position="171"/>
    </location>
    <ligand>
        <name>Mg(2+)</name>
        <dbReference type="ChEBI" id="CHEBI:18420"/>
    </ligand>
</feature>
<dbReference type="GO" id="GO:0000287">
    <property type="term" value="F:magnesium ion binding"/>
    <property type="evidence" value="ECO:0007669"/>
    <property type="project" value="UniProtKB-UniRule"/>
</dbReference>
<dbReference type="InterPro" id="IPR005475">
    <property type="entry name" value="Transketolase-like_Pyr-bd"/>
</dbReference>
<dbReference type="Gene3D" id="3.40.50.920">
    <property type="match status" value="1"/>
</dbReference>
<evidence type="ECO:0000259" key="11">
    <source>
        <dbReference type="SMART" id="SM00861"/>
    </source>
</evidence>
<sequence length="613" mass="66874">MFENISGGELKLLNNRELEALCENIRGRVISSVLENGGHLSSNLGVVELTVALHYVFDFPKDKIIFDVGHQCYAHKMLSGRMDKFSTLRKKGGLAGFPKRSESEYDSYNTGHAGTSISAALGMAKARDLAGADYNVIAVIGDGSFNNGLVYEAFNSLKQLGARILIILNDNGMSISPTVGSMHEYLEVLKNDVEERYHKNRRAGIFERFGLEYDGVYDGNDVVAMIAELKRVKEKLKSGSVIMHVMTKKGKGFGPGEDDPEATHGISDSGSANEVVEYSQVLGKKLAGLAKKDARVVAVTAAMTGSLGLSDFFREFPARSVDVGICEEHAAVFCAAMAAQGFKPYYAVYSTFLQRSFDEIILDICSQNLPVTLCIDRAGISGADGETHQGVFDLSYLSLIPNMAIAVPKDTNELEAMLDFSLGYNGPLAIRYPRACSHNFGGGGKIELGKWEIMRRGDGKIAMLACGERAIARAIAAADDAERKCGVCPAVINARFVKPLDSAVLNSLSEESIITIEDNALIGGFGSLIAEYYSESKKQIKVFAYRDKFIEHGGVNELMDENGMNVADILSYIENRNETRQASCRKIWFTQQGGRRDRKGYSKGERNDPPGLL</sequence>
<feature type="binding site" evidence="10">
    <location>
        <begin position="143"/>
        <end position="144"/>
    </location>
    <ligand>
        <name>thiamine diphosphate</name>
        <dbReference type="ChEBI" id="CHEBI:58937"/>
    </ligand>
</feature>
<gene>
    <name evidence="10" type="primary">dxs</name>
    <name evidence="12" type="ORF">IAB90_03655</name>
</gene>
<comment type="pathway">
    <text evidence="1 10">Metabolic intermediate biosynthesis; 1-deoxy-D-xylulose 5-phosphate biosynthesis; 1-deoxy-D-xylulose 5-phosphate from D-glyceraldehyde 3-phosphate and pyruvate: step 1/1.</text>
</comment>
<comment type="caution">
    <text evidence="12">The sequence shown here is derived from an EMBL/GenBank/DDBJ whole genome shotgun (WGS) entry which is preliminary data.</text>
</comment>
<proteinExistence type="inferred from homology"/>
<dbReference type="Pfam" id="PF02779">
    <property type="entry name" value="Transket_pyr"/>
    <property type="match status" value="1"/>
</dbReference>
<reference evidence="12" key="2">
    <citation type="journal article" date="2021" name="PeerJ">
        <title>Extensive microbial diversity within the chicken gut microbiome revealed by metagenomics and culture.</title>
        <authorList>
            <person name="Gilroy R."/>
            <person name="Ravi A."/>
            <person name="Getino M."/>
            <person name="Pursley I."/>
            <person name="Horton D.L."/>
            <person name="Alikhan N.F."/>
            <person name="Baker D."/>
            <person name="Gharbi K."/>
            <person name="Hall N."/>
            <person name="Watson M."/>
            <person name="Adriaenssens E.M."/>
            <person name="Foster-Nyarko E."/>
            <person name="Jarju S."/>
            <person name="Secka A."/>
            <person name="Antonio M."/>
            <person name="Oren A."/>
            <person name="Chaudhuri R.R."/>
            <person name="La Ragione R."/>
            <person name="Hildebrand F."/>
            <person name="Pallen M.J."/>
        </authorList>
    </citation>
    <scope>NUCLEOTIDE SEQUENCE</scope>
    <source>
        <strain evidence="12">ChiW25-3613</strain>
    </source>
</reference>
<dbReference type="CDD" id="cd02007">
    <property type="entry name" value="TPP_DXS"/>
    <property type="match status" value="1"/>
</dbReference>
<evidence type="ECO:0000256" key="2">
    <source>
        <dbReference type="ARBA" id="ARBA00011081"/>
    </source>
</evidence>
<dbReference type="SUPFAM" id="SSF52518">
    <property type="entry name" value="Thiamin diphosphate-binding fold (THDP-binding)"/>
    <property type="match status" value="2"/>
</dbReference>
<evidence type="ECO:0000256" key="4">
    <source>
        <dbReference type="ARBA" id="ARBA00022679"/>
    </source>
</evidence>
<keyword evidence="4 10" id="KW-0808">Transferase</keyword>
<dbReference type="AlphaFoldDB" id="A0A9D1AHX2"/>
<feature type="domain" description="Transketolase-like pyrimidine-binding" evidence="11">
    <location>
        <begin position="276"/>
        <end position="440"/>
    </location>
</feature>
<keyword evidence="6 10" id="KW-0460">Magnesium</keyword>
<keyword evidence="7 10" id="KW-0784">Thiamine biosynthesis</keyword>